<organism evidence="1 2">
    <name type="scientific">candidate division WWE3 bacterium CG08_land_8_20_14_0_20_43_13</name>
    <dbReference type="NCBI Taxonomy" id="1975087"/>
    <lineage>
        <taxon>Bacteria</taxon>
        <taxon>Katanobacteria</taxon>
    </lineage>
</organism>
<protein>
    <submittedName>
        <fullName evidence="1">Uncharacterized protein</fullName>
    </submittedName>
</protein>
<evidence type="ECO:0000313" key="2">
    <source>
        <dbReference type="Proteomes" id="UP000231414"/>
    </source>
</evidence>
<name>A0A2H0X7E5_UNCKA</name>
<accession>A0A2H0X7E5</accession>
<sequence>MAIRKFATIKIKHLDKEETFESDGGVPLVKGEMLNLSSNHGHGTYVVTSKEIDYSITDEDHIVKIAYTLEQMK</sequence>
<dbReference type="EMBL" id="PEYW01000025">
    <property type="protein sequence ID" value="PIS20850.1"/>
    <property type="molecule type" value="Genomic_DNA"/>
</dbReference>
<comment type="caution">
    <text evidence="1">The sequence shown here is derived from an EMBL/GenBank/DDBJ whole genome shotgun (WGS) entry which is preliminary data.</text>
</comment>
<gene>
    <name evidence="1" type="ORF">COT52_01680</name>
</gene>
<dbReference type="Proteomes" id="UP000231414">
    <property type="component" value="Unassembled WGS sequence"/>
</dbReference>
<reference evidence="2" key="1">
    <citation type="submission" date="2017-09" db="EMBL/GenBank/DDBJ databases">
        <title>Depth-based differentiation of microbial function through sediment-hosted aquifers and enrichment of novel symbionts in the deep terrestrial subsurface.</title>
        <authorList>
            <person name="Probst A.J."/>
            <person name="Ladd B."/>
            <person name="Jarett J.K."/>
            <person name="Geller-Mcgrath D.E."/>
            <person name="Sieber C.M.K."/>
            <person name="Emerson J.B."/>
            <person name="Anantharaman K."/>
            <person name="Thomas B.C."/>
            <person name="Malmstrom R."/>
            <person name="Stieglmeier M."/>
            <person name="Klingl A."/>
            <person name="Woyke T."/>
            <person name="Ryan C.M."/>
            <person name="Banfield J.F."/>
        </authorList>
    </citation>
    <scope>NUCLEOTIDE SEQUENCE [LARGE SCALE GENOMIC DNA]</scope>
</reference>
<dbReference type="AlphaFoldDB" id="A0A2H0X7E5"/>
<evidence type="ECO:0000313" key="1">
    <source>
        <dbReference type="EMBL" id="PIS20850.1"/>
    </source>
</evidence>
<proteinExistence type="predicted"/>